<keyword evidence="3" id="KW-1185">Reference proteome</keyword>
<feature type="compositionally biased region" description="Polar residues" evidence="1">
    <location>
        <begin position="1"/>
        <end position="27"/>
    </location>
</feature>
<accession>A0ABP8DK42</accession>
<proteinExistence type="predicted"/>
<evidence type="ECO:0000256" key="1">
    <source>
        <dbReference type="SAM" id="MobiDB-lite"/>
    </source>
</evidence>
<evidence type="ECO:0000313" key="3">
    <source>
        <dbReference type="Proteomes" id="UP001500620"/>
    </source>
</evidence>
<dbReference type="EMBL" id="BAABAT010000029">
    <property type="protein sequence ID" value="GAA4258010.1"/>
    <property type="molecule type" value="Genomic_DNA"/>
</dbReference>
<protein>
    <submittedName>
        <fullName evidence="2">Uncharacterized protein</fullName>
    </submittedName>
</protein>
<feature type="compositionally biased region" description="Low complexity" evidence="1">
    <location>
        <begin position="158"/>
        <end position="170"/>
    </location>
</feature>
<dbReference type="Proteomes" id="UP001500620">
    <property type="component" value="Unassembled WGS sequence"/>
</dbReference>
<evidence type="ECO:0000313" key="2">
    <source>
        <dbReference type="EMBL" id="GAA4258010.1"/>
    </source>
</evidence>
<name>A0ABP8DK42_9ACTN</name>
<comment type="caution">
    <text evidence="2">The sequence shown here is derived from an EMBL/GenBank/DDBJ whole genome shotgun (WGS) entry which is preliminary data.</text>
</comment>
<sequence>MGNNAPQQRGSQALQGRQPQADGQHQAGQAERELRRQPGQVAPRRGVGDEGAGAAKDALLDRQIRAGHGRAGALGVGETAQEPGGGAEQDDAQAAQQARRGRHREERQQERCGQADGRAGQQPAEILHGSNLGNRAGRSRRGGPPIDPGASTPMGPGALAVFPAAAARRG</sequence>
<organism evidence="2 3">
    <name type="scientific">Dactylosporangium darangshiense</name>
    <dbReference type="NCBI Taxonomy" id="579108"/>
    <lineage>
        <taxon>Bacteria</taxon>
        <taxon>Bacillati</taxon>
        <taxon>Actinomycetota</taxon>
        <taxon>Actinomycetes</taxon>
        <taxon>Micromonosporales</taxon>
        <taxon>Micromonosporaceae</taxon>
        <taxon>Dactylosporangium</taxon>
    </lineage>
</organism>
<gene>
    <name evidence="2" type="ORF">GCM10022255_077100</name>
</gene>
<reference evidence="3" key="1">
    <citation type="journal article" date="2019" name="Int. J. Syst. Evol. Microbiol.">
        <title>The Global Catalogue of Microorganisms (GCM) 10K type strain sequencing project: providing services to taxonomists for standard genome sequencing and annotation.</title>
        <authorList>
            <consortium name="The Broad Institute Genomics Platform"/>
            <consortium name="The Broad Institute Genome Sequencing Center for Infectious Disease"/>
            <person name="Wu L."/>
            <person name="Ma J."/>
        </authorList>
    </citation>
    <scope>NUCLEOTIDE SEQUENCE [LARGE SCALE GENOMIC DNA]</scope>
    <source>
        <strain evidence="3">JCM 17441</strain>
    </source>
</reference>
<feature type="region of interest" description="Disordered" evidence="1">
    <location>
        <begin position="1"/>
        <end position="170"/>
    </location>
</feature>